<keyword evidence="8" id="KW-1185">Reference proteome</keyword>
<gene>
    <name evidence="7" type="ORF">DCAF_LOCUS17175</name>
</gene>
<keyword evidence="5" id="KW-0520">NAD</keyword>
<keyword evidence="3" id="KW-0618">Plastoquinone</keyword>
<evidence type="ECO:0000256" key="5">
    <source>
        <dbReference type="ARBA" id="ARBA00023027"/>
    </source>
</evidence>
<dbReference type="Proteomes" id="UP001314170">
    <property type="component" value="Unassembled WGS sequence"/>
</dbReference>
<dbReference type="GO" id="GO:0048038">
    <property type="term" value="F:quinone binding"/>
    <property type="evidence" value="ECO:0007669"/>
    <property type="project" value="UniProtKB-KW"/>
</dbReference>
<evidence type="ECO:0000256" key="4">
    <source>
        <dbReference type="ARBA" id="ARBA00022967"/>
    </source>
</evidence>
<evidence type="ECO:0000256" key="6">
    <source>
        <dbReference type="ARBA" id="ARBA00023136"/>
    </source>
</evidence>
<reference evidence="7 8" key="1">
    <citation type="submission" date="2024-01" db="EMBL/GenBank/DDBJ databases">
        <authorList>
            <person name="Waweru B."/>
        </authorList>
    </citation>
    <scope>NUCLEOTIDE SEQUENCE [LARGE SCALE GENOMIC DNA]</scope>
</reference>
<dbReference type="PANTHER" id="PTHR35515:SF1">
    <property type="entry name" value="NAD(P)H-QUINONE OXIDOREDUCTASE SUBUNIT N, CHLOROPLASTIC"/>
    <property type="match status" value="1"/>
</dbReference>
<keyword evidence="2" id="KW-0521">NADP</keyword>
<evidence type="ECO:0000313" key="7">
    <source>
        <dbReference type="EMBL" id="CAK7343182.1"/>
    </source>
</evidence>
<evidence type="ECO:0000313" key="8">
    <source>
        <dbReference type="Proteomes" id="UP001314170"/>
    </source>
</evidence>
<dbReference type="EMBL" id="CAWUPB010001160">
    <property type="protein sequence ID" value="CAK7343182.1"/>
    <property type="molecule type" value="Genomic_DNA"/>
</dbReference>
<evidence type="ECO:0000256" key="2">
    <source>
        <dbReference type="ARBA" id="ARBA00022857"/>
    </source>
</evidence>
<keyword evidence="6" id="KW-0472">Membrane</keyword>
<proteinExistence type="predicted"/>
<dbReference type="InterPro" id="IPR020874">
    <property type="entry name" value="NAD(P)H-quinone_OxRdtase_su_N"/>
</dbReference>
<evidence type="ECO:0000256" key="3">
    <source>
        <dbReference type="ARBA" id="ARBA00022957"/>
    </source>
</evidence>
<feature type="non-terminal residue" evidence="7">
    <location>
        <position position="1"/>
    </location>
</feature>
<dbReference type="PANTHER" id="PTHR35515">
    <property type="entry name" value="NAD(P)H-QUINONE OXIDOREDUCTASE SUBUNIT N, CHLOROPLASTIC"/>
    <property type="match status" value="1"/>
</dbReference>
<keyword evidence="4" id="KW-1278">Translocase</keyword>
<evidence type="ECO:0000256" key="1">
    <source>
        <dbReference type="ARBA" id="ARBA00022719"/>
    </source>
</evidence>
<keyword evidence="1" id="KW-0874">Quinone</keyword>
<sequence length="65" mass="7389">QPIARWYFPQEVDFRLEHLPPDAKGLAVWIIEAKVCDSDIIEMLSTTVSNPEEALQSLSVRHKVA</sequence>
<dbReference type="GO" id="GO:0016020">
    <property type="term" value="C:membrane"/>
    <property type="evidence" value="ECO:0007669"/>
    <property type="project" value="InterPro"/>
</dbReference>
<protein>
    <submittedName>
        <fullName evidence="7">Uncharacterized protein</fullName>
    </submittedName>
</protein>
<dbReference type="GO" id="GO:0016655">
    <property type="term" value="F:oxidoreductase activity, acting on NAD(P)H, quinone or similar compound as acceptor"/>
    <property type="evidence" value="ECO:0007669"/>
    <property type="project" value="InterPro"/>
</dbReference>
<comment type="caution">
    <text evidence="7">The sequence shown here is derived from an EMBL/GenBank/DDBJ whole genome shotgun (WGS) entry which is preliminary data.</text>
</comment>
<organism evidence="7 8">
    <name type="scientific">Dovyalis caffra</name>
    <dbReference type="NCBI Taxonomy" id="77055"/>
    <lineage>
        <taxon>Eukaryota</taxon>
        <taxon>Viridiplantae</taxon>
        <taxon>Streptophyta</taxon>
        <taxon>Embryophyta</taxon>
        <taxon>Tracheophyta</taxon>
        <taxon>Spermatophyta</taxon>
        <taxon>Magnoliopsida</taxon>
        <taxon>eudicotyledons</taxon>
        <taxon>Gunneridae</taxon>
        <taxon>Pentapetalae</taxon>
        <taxon>rosids</taxon>
        <taxon>fabids</taxon>
        <taxon>Malpighiales</taxon>
        <taxon>Salicaceae</taxon>
        <taxon>Flacourtieae</taxon>
        <taxon>Dovyalis</taxon>
    </lineage>
</organism>
<accession>A0AAV1RZG2</accession>
<name>A0AAV1RZG2_9ROSI</name>
<dbReference type="AlphaFoldDB" id="A0AAV1RZG2"/>
<dbReference type="Pfam" id="PF11909">
    <property type="entry name" value="NdhN"/>
    <property type="match status" value="1"/>
</dbReference>